<protein>
    <submittedName>
        <fullName evidence="2">Secreted protein</fullName>
    </submittedName>
</protein>
<evidence type="ECO:0000313" key="2">
    <source>
        <dbReference type="WBParaSite" id="ALUE_0001146301-mRNA-1"/>
    </source>
</evidence>
<sequence length="112" mass="12784">MLCSRLFSATDSFYDATSKGHSRRCGTTSGVRYRLKKNAFYTKDLHEWSVSRSTHISLSGFHYLLAFYETGWTARRKYESVCRVSPSGKFPHLYVSSLMPPASTLKGFTYTC</sequence>
<dbReference type="AlphaFoldDB" id="A0A0M3I416"/>
<reference evidence="2" key="1">
    <citation type="submission" date="2017-02" db="UniProtKB">
        <authorList>
            <consortium name="WormBaseParasite"/>
        </authorList>
    </citation>
    <scope>IDENTIFICATION</scope>
</reference>
<accession>A0A0M3I416</accession>
<keyword evidence="1" id="KW-1185">Reference proteome</keyword>
<name>A0A0M3I416_ASCLU</name>
<evidence type="ECO:0000313" key="1">
    <source>
        <dbReference type="Proteomes" id="UP000036681"/>
    </source>
</evidence>
<dbReference type="Proteomes" id="UP000036681">
    <property type="component" value="Unplaced"/>
</dbReference>
<organism evidence="1 2">
    <name type="scientific">Ascaris lumbricoides</name>
    <name type="common">Giant roundworm</name>
    <dbReference type="NCBI Taxonomy" id="6252"/>
    <lineage>
        <taxon>Eukaryota</taxon>
        <taxon>Metazoa</taxon>
        <taxon>Ecdysozoa</taxon>
        <taxon>Nematoda</taxon>
        <taxon>Chromadorea</taxon>
        <taxon>Rhabditida</taxon>
        <taxon>Spirurina</taxon>
        <taxon>Ascaridomorpha</taxon>
        <taxon>Ascaridoidea</taxon>
        <taxon>Ascarididae</taxon>
        <taxon>Ascaris</taxon>
    </lineage>
</organism>
<proteinExistence type="predicted"/>
<dbReference type="WBParaSite" id="ALUE_0001146301-mRNA-1">
    <property type="protein sequence ID" value="ALUE_0001146301-mRNA-1"/>
    <property type="gene ID" value="ALUE_0001146301"/>
</dbReference>